<gene>
    <name evidence="10" type="ORF">FOZ62_003102</name>
</gene>
<reference evidence="10 11" key="1">
    <citation type="submission" date="2020-04" db="EMBL/GenBank/DDBJ databases">
        <title>Perkinsus olseni comparative genomics.</title>
        <authorList>
            <person name="Bogema D.R."/>
        </authorList>
    </citation>
    <scope>NUCLEOTIDE SEQUENCE [LARGE SCALE GENOMIC DNA]</scope>
    <source>
        <strain evidence="10">ATCC PRA-205</strain>
    </source>
</reference>
<accession>A0A7J6RX22</accession>
<evidence type="ECO:0000256" key="4">
    <source>
        <dbReference type="ARBA" id="ARBA00040853"/>
    </source>
</evidence>
<feature type="non-terminal residue" evidence="10">
    <location>
        <position position="355"/>
    </location>
</feature>
<dbReference type="InterPro" id="IPR016161">
    <property type="entry name" value="Ald_DH/histidinol_DH"/>
</dbReference>
<sequence length="355" mass="38908">RTDAGVDLLRGEIFPTNSIGDTFRIDRDQHPLKVGGAGGLSLFTREMDPNAGETLLEALRAAGDGVGLWVAKSSALPSSPADLVQTINAMDIPVWVAGIVSWHRLAERGLWCTGCTDNLGESENPDLQKSIAPSLRKWIKVTHTEAAEEQRAGGFQTAPDCEVEQLGTYTLIPRYQPDSCPEELKSVSHIFWGSGSAFTEARRLLPELLGKVIVHGTGPGHTLETLLAAGVPKDRIVVCLNYEEFERRIRRDSYSRKIAPAWPYYLAGEAVYSNNDLEVTDKYSGDVVCRVAMARPADVEKAIAAAHSSEKAMASMPAFQRKKVLQHCVERFRTRAEELAYCLCVEAGKPIADSR</sequence>
<comment type="catalytic activity">
    <reaction evidence="8">
        <text>D-glyceraldehyde 3-phosphate + NADP(+) + H2O = (2R)-3-phosphoglycerate + NADPH + 2 H(+)</text>
        <dbReference type="Rhea" id="RHEA:14669"/>
        <dbReference type="ChEBI" id="CHEBI:15377"/>
        <dbReference type="ChEBI" id="CHEBI:15378"/>
        <dbReference type="ChEBI" id="CHEBI:57783"/>
        <dbReference type="ChEBI" id="CHEBI:58272"/>
        <dbReference type="ChEBI" id="CHEBI:58349"/>
        <dbReference type="ChEBI" id="CHEBI:59776"/>
        <dbReference type="EC" id="1.2.1.9"/>
    </reaction>
</comment>
<dbReference type="InterPro" id="IPR016162">
    <property type="entry name" value="Ald_DH_N"/>
</dbReference>
<comment type="similarity">
    <text evidence="1">Belongs to the aldehyde dehydrogenase family.</text>
</comment>
<evidence type="ECO:0000256" key="1">
    <source>
        <dbReference type="ARBA" id="ARBA00009986"/>
    </source>
</evidence>
<dbReference type="GO" id="GO:0008886">
    <property type="term" value="F:glyceraldehyde-3-phosphate dehydrogenase (NADP+) (non-phosphorylating) activity"/>
    <property type="evidence" value="ECO:0007669"/>
    <property type="project" value="UniProtKB-EC"/>
</dbReference>
<dbReference type="PANTHER" id="PTHR42991:SF1">
    <property type="entry name" value="ALDEHYDE DEHYDROGENASE"/>
    <property type="match status" value="1"/>
</dbReference>
<dbReference type="EC" id="1.2.1.9" evidence="3"/>
<evidence type="ECO:0000256" key="8">
    <source>
        <dbReference type="ARBA" id="ARBA00049186"/>
    </source>
</evidence>
<dbReference type="Proteomes" id="UP000574390">
    <property type="component" value="Unassembled WGS sequence"/>
</dbReference>
<evidence type="ECO:0000256" key="2">
    <source>
        <dbReference type="ARBA" id="ARBA00023002"/>
    </source>
</evidence>
<keyword evidence="2" id="KW-0560">Oxidoreductase</keyword>
<name>A0A7J6RX22_PEROL</name>
<evidence type="ECO:0000256" key="7">
    <source>
        <dbReference type="ARBA" id="ARBA00043052"/>
    </source>
</evidence>
<feature type="domain" description="Aldehyde dehydrogenase" evidence="9">
    <location>
        <begin position="275"/>
        <end position="354"/>
    </location>
</feature>
<feature type="non-terminal residue" evidence="10">
    <location>
        <position position="1"/>
    </location>
</feature>
<evidence type="ECO:0000256" key="6">
    <source>
        <dbReference type="ARBA" id="ARBA00042646"/>
    </source>
</evidence>
<organism evidence="10 11">
    <name type="scientific">Perkinsus olseni</name>
    <name type="common">Perkinsus atlanticus</name>
    <dbReference type="NCBI Taxonomy" id="32597"/>
    <lineage>
        <taxon>Eukaryota</taxon>
        <taxon>Sar</taxon>
        <taxon>Alveolata</taxon>
        <taxon>Perkinsozoa</taxon>
        <taxon>Perkinsea</taxon>
        <taxon>Perkinsida</taxon>
        <taxon>Perkinsidae</taxon>
        <taxon>Perkinsus</taxon>
    </lineage>
</organism>
<evidence type="ECO:0000256" key="5">
    <source>
        <dbReference type="ARBA" id="ARBA00042470"/>
    </source>
</evidence>
<proteinExistence type="inferred from homology"/>
<dbReference type="AlphaFoldDB" id="A0A7J6RX22"/>
<dbReference type="PANTHER" id="PTHR42991">
    <property type="entry name" value="ALDEHYDE DEHYDROGENASE"/>
    <property type="match status" value="1"/>
</dbReference>
<dbReference type="EMBL" id="JABANM010019218">
    <property type="protein sequence ID" value="KAF4724845.1"/>
    <property type="molecule type" value="Genomic_DNA"/>
</dbReference>
<comment type="caution">
    <text evidence="10">The sequence shown here is derived from an EMBL/GenBank/DDBJ whole genome shotgun (WGS) entry which is preliminary data.</text>
</comment>
<dbReference type="Pfam" id="PF00171">
    <property type="entry name" value="Aldedh"/>
    <property type="match status" value="1"/>
</dbReference>
<dbReference type="SUPFAM" id="SSF53720">
    <property type="entry name" value="ALDH-like"/>
    <property type="match status" value="1"/>
</dbReference>
<dbReference type="InterPro" id="IPR015590">
    <property type="entry name" value="Aldehyde_DH_dom"/>
</dbReference>
<dbReference type="Gene3D" id="3.40.605.10">
    <property type="entry name" value="Aldehyde Dehydrogenase, Chain A, domain 1"/>
    <property type="match status" value="1"/>
</dbReference>
<evidence type="ECO:0000259" key="9">
    <source>
        <dbReference type="Pfam" id="PF00171"/>
    </source>
</evidence>
<evidence type="ECO:0000313" key="10">
    <source>
        <dbReference type="EMBL" id="KAF4724845.1"/>
    </source>
</evidence>
<dbReference type="GO" id="GO:0008911">
    <property type="term" value="F:lactaldehyde dehydrogenase (NAD+) activity"/>
    <property type="evidence" value="ECO:0007669"/>
    <property type="project" value="TreeGrafter"/>
</dbReference>
<evidence type="ECO:0000313" key="11">
    <source>
        <dbReference type="Proteomes" id="UP000574390"/>
    </source>
</evidence>
<dbReference type="InterPro" id="IPR051020">
    <property type="entry name" value="ALDH-related_metabolic_enz"/>
</dbReference>
<evidence type="ECO:0000256" key="3">
    <source>
        <dbReference type="ARBA" id="ARBA00038980"/>
    </source>
</evidence>
<protein>
    <recommendedName>
        <fullName evidence="4">NADP-dependent glyceraldehyde-3-phosphate dehydrogenase</fullName>
        <ecNumber evidence="3">1.2.1.9</ecNumber>
    </recommendedName>
    <alternativeName>
        <fullName evidence="5">Glyceraldehyde-3-phosphate dehydrogenase [NADP(+)]</fullName>
    </alternativeName>
    <alternativeName>
        <fullName evidence="6">Non-phosphorylating glyceraldehyde 3-phosphate dehydrogenase</fullName>
    </alternativeName>
    <alternativeName>
        <fullName evidence="7">Triosephosphate dehydrogenase</fullName>
    </alternativeName>
</protein>